<dbReference type="EMBL" id="LHPF02000066">
    <property type="protein sequence ID" value="PSC67311.1"/>
    <property type="molecule type" value="Genomic_DNA"/>
</dbReference>
<accession>A0A2P6UZQ2</accession>
<evidence type="ECO:0000256" key="1">
    <source>
        <dbReference type="SAM" id="MobiDB-lite"/>
    </source>
</evidence>
<proteinExistence type="predicted"/>
<sequence>MEGLAAAPAPAAPPAPALQQQQQQQQQLQQQQQQQEQPGADEGEQQRPSGSDQQQPAESVDAWQVSSIVAAARAGKVTGLQPNLTAHQKAVEAAAQGLRQAVAALVSIPGVATAAALDSRGLQAAFGQLTAAEQAGNAGILIRAAQHGAANCEFQDPQVAVIISKHDGAWGHTGSPALFESPVFAPRWKKSCEAFALHLGQQQLQQGESRLSPLDHVQLRQPEPMPLAAAAALVKPKPLSKTRMTELRGTYLKLNTFLSEQGLEHALCHHDSWKECHVLDGEVVCCATQKLITDEHAEAKGNGRGGKLPDQLSVARGGNGSFAAPWLDLWKELRSAGGAHLVLATDKLRAVLEKLGWVSPSNTVVRAAKEAVTNWVLPVYGWSYLEELLNIPSDEAFADLVKEATESGLFLEQGGSVKLAAHCLGASPSRGLLLLAMHACTIKLTPVFDTVSGPGQSRVPVEQFWAHISSAGGPEKVRGDGGAADNVAAACGWQGPATQLRNAVRSAAAQLAVLWPAGSEAASQLEQPEAHQQLAQQQAEASMVPAEQQQAALPDELLAGIMSQLPPDFFAAVPDPTCMPLDWQAMQLQQFAGLPGASLAALTPLPLPTTTTPFNTVGAANVIAQLQLPPMPLPMSIDGVAELPAVAQAVVQHPRKRGRE</sequence>
<dbReference type="Proteomes" id="UP000239649">
    <property type="component" value="Unassembled WGS sequence"/>
</dbReference>
<evidence type="ECO:0000313" key="2">
    <source>
        <dbReference type="EMBL" id="PSC67311.1"/>
    </source>
</evidence>
<dbReference type="STRING" id="554055.A0A2P6UZQ2"/>
<feature type="region of interest" description="Disordered" evidence="1">
    <location>
        <begin position="1"/>
        <end position="61"/>
    </location>
</feature>
<comment type="caution">
    <text evidence="2">The sequence shown here is derived from an EMBL/GenBank/DDBJ whole genome shotgun (WGS) entry which is preliminary data.</text>
</comment>
<feature type="compositionally biased region" description="Polar residues" evidence="1">
    <location>
        <begin position="47"/>
        <end position="57"/>
    </location>
</feature>
<feature type="compositionally biased region" description="Low complexity" evidence="1">
    <location>
        <begin position="17"/>
        <end position="40"/>
    </location>
</feature>
<dbReference type="AlphaFoldDB" id="A0A2P6UZQ2"/>
<organism evidence="2 3">
    <name type="scientific">Micractinium conductrix</name>
    <dbReference type="NCBI Taxonomy" id="554055"/>
    <lineage>
        <taxon>Eukaryota</taxon>
        <taxon>Viridiplantae</taxon>
        <taxon>Chlorophyta</taxon>
        <taxon>core chlorophytes</taxon>
        <taxon>Trebouxiophyceae</taxon>
        <taxon>Chlorellales</taxon>
        <taxon>Chlorellaceae</taxon>
        <taxon>Chlorella clade</taxon>
        <taxon>Micractinium</taxon>
    </lineage>
</organism>
<protein>
    <submittedName>
        <fullName evidence="2">Uncharacterized protein</fullName>
    </submittedName>
</protein>
<gene>
    <name evidence="2" type="ORF">C2E20_9004</name>
</gene>
<evidence type="ECO:0000313" key="3">
    <source>
        <dbReference type="Proteomes" id="UP000239649"/>
    </source>
</evidence>
<keyword evidence="3" id="KW-1185">Reference proteome</keyword>
<reference evidence="2 3" key="1">
    <citation type="journal article" date="2018" name="Plant J.">
        <title>Genome sequences of Chlorella sorokiniana UTEX 1602 and Micractinium conductrix SAG 241.80: implications to maltose excretion by a green alga.</title>
        <authorList>
            <person name="Arriola M.B."/>
            <person name="Velmurugan N."/>
            <person name="Zhang Y."/>
            <person name="Plunkett M.H."/>
            <person name="Hondzo H."/>
            <person name="Barney B.M."/>
        </authorList>
    </citation>
    <scope>NUCLEOTIDE SEQUENCE [LARGE SCALE GENOMIC DNA]</scope>
    <source>
        <strain evidence="2 3">SAG 241.80</strain>
    </source>
</reference>
<name>A0A2P6UZQ2_9CHLO</name>